<dbReference type="Pfam" id="PF02502">
    <property type="entry name" value="LacAB_rpiB"/>
    <property type="match status" value="1"/>
</dbReference>
<dbReference type="NCBIfam" id="NF004051">
    <property type="entry name" value="PRK05571.1"/>
    <property type="match status" value="1"/>
</dbReference>
<dbReference type="Gene3D" id="3.40.1400.10">
    <property type="entry name" value="Sugar-phosphate isomerase, RpiB/LacA/LacB"/>
    <property type="match status" value="1"/>
</dbReference>
<dbReference type="PANTHER" id="PTHR30345:SF0">
    <property type="entry name" value="DNA DAMAGE-REPAIR_TOLERATION PROTEIN DRT102"/>
    <property type="match status" value="1"/>
</dbReference>
<dbReference type="GO" id="GO:0004751">
    <property type="term" value="F:ribose-5-phosphate isomerase activity"/>
    <property type="evidence" value="ECO:0007669"/>
    <property type="project" value="TreeGrafter"/>
</dbReference>
<accession>A0A1G2SE03</accession>
<dbReference type="InterPro" id="IPR036569">
    <property type="entry name" value="RpiB_LacA_LacB_sf"/>
</dbReference>
<dbReference type="PANTHER" id="PTHR30345">
    <property type="entry name" value="RIBOSE-5-PHOSPHATE ISOMERASE B"/>
    <property type="match status" value="1"/>
</dbReference>
<keyword evidence="2" id="KW-0413">Isomerase</keyword>
<reference evidence="2 3" key="1">
    <citation type="journal article" date="2016" name="Nat. Commun.">
        <title>Thousands of microbial genomes shed light on interconnected biogeochemical processes in an aquifer system.</title>
        <authorList>
            <person name="Anantharaman K."/>
            <person name="Brown C.T."/>
            <person name="Hug L.A."/>
            <person name="Sharon I."/>
            <person name="Castelle C.J."/>
            <person name="Probst A.J."/>
            <person name="Thomas B.C."/>
            <person name="Singh A."/>
            <person name="Wilkins M.J."/>
            <person name="Karaoz U."/>
            <person name="Brodie E.L."/>
            <person name="Williams K.H."/>
            <person name="Hubbard S.S."/>
            <person name="Banfield J.F."/>
        </authorList>
    </citation>
    <scope>NUCLEOTIDE SEQUENCE [LARGE SCALE GENOMIC DNA]</scope>
</reference>
<evidence type="ECO:0000256" key="1">
    <source>
        <dbReference type="ARBA" id="ARBA00008754"/>
    </source>
</evidence>
<name>A0A1G2SE03_9BACT</name>
<comment type="caution">
    <text evidence="2">The sequence shown here is derived from an EMBL/GenBank/DDBJ whole genome shotgun (WGS) entry which is preliminary data.</text>
</comment>
<dbReference type="EMBL" id="MHUW01000019">
    <property type="protein sequence ID" value="OHA83297.1"/>
    <property type="molecule type" value="Genomic_DNA"/>
</dbReference>
<dbReference type="PIRSF" id="PIRSF005384">
    <property type="entry name" value="RpiB_LacA_B"/>
    <property type="match status" value="1"/>
</dbReference>
<dbReference type="AlphaFoldDB" id="A0A1G2SE03"/>
<dbReference type="GO" id="GO:0019316">
    <property type="term" value="P:D-allose catabolic process"/>
    <property type="evidence" value="ECO:0007669"/>
    <property type="project" value="TreeGrafter"/>
</dbReference>
<dbReference type="STRING" id="1802727.A2937_04060"/>
<evidence type="ECO:0000313" key="3">
    <source>
        <dbReference type="Proteomes" id="UP000177987"/>
    </source>
</evidence>
<sequence>MKIYIGTDHAGFELKEALVPFLKELGHEVEDMGARSFEALDDYPDFIRPVAEAVALNPESRGIILGGSGQGEAMCANRVPGVRAAVYYGGPFDIVVLSREHNDANILSLGARFVDEDEAREAVRLWLETPFSSDEKHARRIGEIDA</sequence>
<dbReference type="Proteomes" id="UP000177987">
    <property type="component" value="Unassembled WGS sequence"/>
</dbReference>
<dbReference type="GO" id="GO:0009052">
    <property type="term" value="P:pentose-phosphate shunt, non-oxidative branch"/>
    <property type="evidence" value="ECO:0007669"/>
    <property type="project" value="TreeGrafter"/>
</dbReference>
<evidence type="ECO:0000313" key="2">
    <source>
        <dbReference type="EMBL" id="OHA83297.1"/>
    </source>
</evidence>
<gene>
    <name evidence="2" type="ORF">A2937_04060</name>
</gene>
<proteinExistence type="inferred from homology"/>
<organism evidence="2 3">
    <name type="scientific">Candidatus Yonathbacteria bacterium RIFCSPLOWO2_01_FULL_47_33b</name>
    <dbReference type="NCBI Taxonomy" id="1802727"/>
    <lineage>
        <taxon>Bacteria</taxon>
        <taxon>Candidatus Yonathiibacteriota</taxon>
    </lineage>
</organism>
<dbReference type="SUPFAM" id="SSF89623">
    <property type="entry name" value="Ribose/Galactose isomerase RpiB/AlsB"/>
    <property type="match status" value="1"/>
</dbReference>
<comment type="similarity">
    <text evidence="1">Belongs to the LacAB/RpiB family.</text>
</comment>
<protein>
    <submittedName>
        <fullName evidence="2">Ribose-5-phosphate isomerase</fullName>
    </submittedName>
</protein>
<dbReference type="InterPro" id="IPR003500">
    <property type="entry name" value="RpiB_LacA_LacB"/>
</dbReference>
<dbReference type="NCBIfam" id="TIGR00689">
    <property type="entry name" value="rpiB_lacA_lacB"/>
    <property type="match status" value="1"/>
</dbReference>